<dbReference type="InterPro" id="IPR017825">
    <property type="entry name" value="Lycopene_cyclase_dom"/>
</dbReference>
<accession>A0A6J6GLY7</accession>
<dbReference type="AlphaFoldDB" id="A0A6J6GLY7"/>
<dbReference type="GO" id="GO:0016120">
    <property type="term" value="P:carotene biosynthetic process"/>
    <property type="evidence" value="ECO:0007669"/>
    <property type="project" value="UniProtKB-ARBA"/>
</dbReference>
<comment type="subcellular location">
    <subcellularLocation>
        <location evidence="1">Membrane</location>
        <topology evidence="1">Multi-pass membrane protein</topology>
    </subcellularLocation>
</comment>
<dbReference type="NCBIfam" id="TIGR03462">
    <property type="entry name" value="CarR_dom_SF"/>
    <property type="match status" value="1"/>
</dbReference>
<name>A0A6J6GLY7_9ZZZZ</name>
<evidence type="ECO:0000256" key="4">
    <source>
        <dbReference type="ARBA" id="ARBA00022746"/>
    </source>
</evidence>
<keyword evidence="7" id="KW-0413">Isomerase</keyword>
<dbReference type="GO" id="GO:0016872">
    <property type="term" value="F:intramolecular lyase activity"/>
    <property type="evidence" value="ECO:0007669"/>
    <property type="project" value="InterPro"/>
</dbReference>
<dbReference type="GO" id="GO:0016117">
    <property type="term" value="P:carotenoid biosynthetic process"/>
    <property type="evidence" value="ECO:0007669"/>
    <property type="project" value="UniProtKB-KW"/>
</dbReference>
<keyword evidence="4" id="KW-0125">Carotenoid biosynthesis</keyword>
<feature type="transmembrane region" description="Helical" evidence="8">
    <location>
        <begin position="6"/>
        <end position="23"/>
    </location>
</feature>
<evidence type="ECO:0000256" key="6">
    <source>
        <dbReference type="ARBA" id="ARBA00023136"/>
    </source>
</evidence>
<evidence type="ECO:0000256" key="1">
    <source>
        <dbReference type="ARBA" id="ARBA00004141"/>
    </source>
</evidence>
<evidence type="ECO:0000256" key="2">
    <source>
        <dbReference type="ARBA" id="ARBA00004829"/>
    </source>
</evidence>
<protein>
    <submittedName>
        <fullName evidence="9">Unannotated protein</fullName>
    </submittedName>
</protein>
<proteinExistence type="predicted"/>
<dbReference type="GO" id="GO:0016020">
    <property type="term" value="C:membrane"/>
    <property type="evidence" value="ECO:0007669"/>
    <property type="project" value="UniProtKB-SubCell"/>
</dbReference>
<evidence type="ECO:0000256" key="7">
    <source>
        <dbReference type="ARBA" id="ARBA00023235"/>
    </source>
</evidence>
<evidence type="ECO:0000313" key="9">
    <source>
        <dbReference type="EMBL" id="CAB4597838.1"/>
    </source>
</evidence>
<feature type="transmembrane region" description="Helical" evidence="8">
    <location>
        <begin position="77"/>
        <end position="97"/>
    </location>
</feature>
<dbReference type="EMBL" id="CAEZUE010000125">
    <property type="protein sequence ID" value="CAB4597838.1"/>
    <property type="molecule type" value="Genomic_DNA"/>
</dbReference>
<reference evidence="9" key="1">
    <citation type="submission" date="2020-05" db="EMBL/GenBank/DDBJ databases">
        <authorList>
            <person name="Chiriac C."/>
            <person name="Salcher M."/>
            <person name="Ghai R."/>
            <person name="Kavagutti S V."/>
        </authorList>
    </citation>
    <scope>NUCLEOTIDE SEQUENCE</scope>
</reference>
<keyword evidence="6 8" id="KW-0472">Membrane</keyword>
<evidence type="ECO:0000256" key="8">
    <source>
        <dbReference type="SAM" id="Phobius"/>
    </source>
</evidence>
<comment type="pathway">
    <text evidence="2">Carotenoid biosynthesis.</text>
</comment>
<organism evidence="9">
    <name type="scientific">freshwater metagenome</name>
    <dbReference type="NCBI Taxonomy" id="449393"/>
    <lineage>
        <taxon>unclassified sequences</taxon>
        <taxon>metagenomes</taxon>
        <taxon>ecological metagenomes</taxon>
    </lineage>
</organism>
<feature type="transmembrane region" description="Helical" evidence="8">
    <location>
        <begin position="35"/>
        <end position="57"/>
    </location>
</feature>
<dbReference type="GO" id="GO:0045436">
    <property type="term" value="F:lycopene beta cyclase activity"/>
    <property type="evidence" value="ECO:0007669"/>
    <property type="project" value="UniProtKB-ARBA"/>
</dbReference>
<evidence type="ECO:0000256" key="3">
    <source>
        <dbReference type="ARBA" id="ARBA00022692"/>
    </source>
</evidence>
<gene>
    <name evidence="9" type="ORF">UFOPK1788_00898</name>
</gene>
<sequence length="101" mass="11581">MTGLYFGLLVFSIIGTVLLDYRHRLALFVDPRRTILVVVMSVVFFLAWDINGVSNGVFFKGDSDLLVGWDVATEVPIEEVCFLTLLSHLALIAFRFWDRRR</sequence>
<evidence type="ECO:0000256" key="5">
    <source>
        <dbReference type="ARBA" id="ARBA00022989"/>
    </source>
</evidence>
<keyword evidence="3 8" id="KW-0812">Transmembrane</keyword>
<keyword evidence="5 8" id="KW-1133">Transmembrane helix</keyword>